<keyword evidence="2" id="KW-1185">Reference proteome</keyword>
<dbReference type="EMBL" id="KL142373">
    <property type="protein sequence ID" value="KDR79718.1"/>
    <property type="molecule type" value="Genomic_DNA"/>
</dbReference>
<sequence>MPQPPHHINRFLCDRTIEMIFHCFIGTWATLPPPKEDPRETLSLVCRDWWELVRHTSAFWNSIMFVPIPFADNEVQLAIFQRYMTRSKSKPLYFSFPERDPAIKGPAHTPTDIKELVYGRARFSIVDNIIVPHIDRIRSLSCLICETDNTKFLCDIGQGLFTALETINITFINDFEMHESAFTTRQLSKFKVFNSLPMLCDASFKIFNGVLPTDLQLPWHQMTRLNFSATPMSLKSFVEIMQFSAPSLQNATFEVEFDTHLLFTNPPTNQIIMRCLQKLHVRLHNPSLYRSFWDLFHLPVLQYFWVEKTDAEDGNIWDLPTYTNLLAPSSNSLEHILFGDFGLQRLGHLRNQTLPSELENLLEVGKNVEILRLPLGVRIHPLTVNKIGSGGLLPRLRAFELSSVDGRHILSMVKKRNRISSNSRHSQMSPITVISLTVPYSVAVNGRTRLDKMATDLRPGCRCDLKFTRTPLVCFGI</sequence>
<evidence type="ECO:0008006" key="3">
    <source>
        <dbReference type="Google" id="ProtNLM"/>
    </source>
</evidence>
<dbReference type="OrthoDB" id="2992500at2759"/>
<dbReference type="STRING" id="685588.A0A067TL65"/>
<evidence type="ECO:0000313" key="1">
    <source>
        <dbReference type="EMBL" id="KDR79718.1"/>
    </source>
</evidence>
<protein>
    <recommendedName>
        <fullName evidence="3">F-box domain-containing protein</fullName>
    </recommendedName>
</protein>
<organism evidence="1 2">
    <name type="scientific">Galerina marginata (strain CBS 339.88)</name>
    <dbReference type="NCBI Taxonomy" id="685588"/>
    <lineage>
        <taxon>Eukaryota</taxon>
        <taxon>Fungi</taxon>
        <taxon>Dikarya</taxon>
        <taxon>Basidiomycota</taxon>
        <taxon>Agaricomycotina</taxon>
        <taxon>Agaricomycetes</taxon>
        <taxon>Agaricomycetidae</taxon>
        <taxon>Agaricales</taxon>
        <taxon>Agaricineae</taxon>
        <taxon>Strophariaceae</taxon>
        <taxon>Galerina</taxon>
    </lineage>
</organism>
<gene>
    <name evidence="1" type="ORF">GALMADRAFT_137494</name>
</gene>
<dbReference type="AlphaFoldDB" id="A0A067TL65"/>
<dbReference type="HOGENOM" id="CLU_043415_0_0_1"/>
<dbReference type="Proteomes" id="UP000027222">
    <property type="component" value="Unassembled WGS sequence"/>
</dbReference>
<evidence type="ECO:0000313" key="2">
    <source>
        <dbReference type="Proteomes" id="UP000027222"/>
    </source>
</evidence>
<name>A0A067TL65_GALM3</name>
<reference evidence="2" key="1">
    <citation type="journal article" date="2014" name="Proc. Natl. Acad. Sci. U.S.A.">
        <title>Extensive sampling of basidiomycete genomes demonstrates inadequacy of the white-rot/brown-rot paradigm for wood decay fungi.</title>
        <authorList>
            <person name="Riley R."/>
            <person name="Salamov A.A."/>
            <person name="Brown D.W."/>
            <person name="Nagy L.G."/>
            <person name="Floudas D."/>
            <person name="Held B.W."/>
            <person name="Levasseur A."/>
            <person name="Lombard V."/>
            <person name="Morin E."/>
            <person name="Otillar R."/>
            <person name="Lindquist E.A."/>
            <person name="Sun H."/>
            <person name="LaButti K.M."/>
            <person name="Schmutz J."/>
            <person name="Jabbour D."/>
            <person name="Luo H."/>
            <person name="Baker S.E."/>
            <person name="Pisabarro A.G."/>
            <person name="Walton J.D."/>
            <person name="Blanchette R.A."/>
            <person name="Henrissat B."/>
            <person name="Martin F."/>
            <person name="Cullen D."/>
            <person name="Hibbett D.S."/>
            <person name="Grigoriev I.V."/>
        </authorList>
    </citation>
    <scope>NUCLEOTIDE SEQUENCE [LARGE SCALE GENOMIC DNA]</scope>
    <source>
        <strain evidence="2">CBS 339.88</strain>
    </source>
</reference>
<accession>A0A067TL65</accession>
<proteinExistence type="predicted"/>